<dbReference type="RefSeq" id="WP_044351745.1">
    <property type="nucleotide sequence ID" value="NZ_AZAC01000048.1"/>
</dbReference>
<evidence type="ECO:0000313" key="7">
    <source>
        <dbReference type="Proteomes" id="UP000032233"/>
    </source>
</evidence>
<comment type="cofactor">
    <cofactor evidence="1">
        <name>Zn(2+)</name>
        <dbReference type="ChEBI" id="CHEBI:29105"/>
    </cofactor>
</comment>
<sequence length="237" mass="25937">MFLQNITMPEFSRALIKTQSAILPVGVLEQHGPHLPLGLDAMHATMLARRTAELHPCLVAPPLNYGLCRSTSQHPGTVGISANTLKMNIHDISLGFYGQGIKTLTILTGHAGGTHQAALLDSAEEVLKETNLEIAVICVLDLFDQATEFLECKGDSHAGEVETSLAMHLWPELVKGSAKEEYPTYPRFILVRDKVGHWPGGVWGDPTKASREKGEKIFELEAENLVKVIKDLEKRAA</sequence>
<keyword evidence="3 6" id="KW-0378">Hydrolase</keyword>
<evidence type="ECO:0000256" key="1">
    <source>
        <dbReference type="ARBA" id="ARBA00001947"/>
    </source>
</evidence>
<comment type="similarity">
    <text evidence="5">Belongs to the creatininase superfamily.</text>
</comment>
<dbReference type="EMBL" id="AZAC01000048">
    <property type="protein sequence ID" value="KIX11633.1"/>
    <property type="molecule type" value="Genomic_DNA"/>
</dbReference>
<keyword evidence="7" id="KW-1185">Reference proteome</keyword>
<dbReference type="GO" id="GO:0016811">
    <property type="term" value="F:hydrolase activity, acting on carbon-nitrogen (but not peptide) bonds, in linear amides"/>
    <property type="evidence" value="ECO:0007669"/>
    <property type="project" value="TreeGrafter"/>
</dbReference>
<evidence type="ECO:0000256" key="2">
    <source>
        <dbReference type="ARBA" id="ARBA00022723"/>
    </source>
</evidence>
<dbReference type="InterPro" id="IPR003785">
    <property type="entry name" value="Creatininase/forma_Hydrolase"/>
</dbReference>
<organism evidence="6 7">
    <name type="scientific">Dethiosulfatarculus sandiegensis</name>
    <dbReference type="NCBI Taxonomy" id="1429043"/>
    <lineage>
        <taxon>Bacteria</taxon>
        <taxon>Pseudomonadati</taxon>
        <taxon>Thermodesulfobacteriota</taxon>
        <taxon>Desulfarculia</taxon>
        <taxon>Desulfarculales</taxon>
        <taxon>Desulfarculaceae</taxon>
        <taxon>Dethiosulfatarculus</taxon>
    </lineage>
</organism>
<gene>
    <name evidence="6" type="ORF">X474_23135</name>
</gene>
<proteinExistence type="inferred from homology"/>
<dbReference type="SUPFAM" id="SSF102215">
    <property type="entry name" value="Creatininase"/>
    <property type="match status" value="1"/>
</dbReference>
<accession>A0A0D2HM13</accession>
<dbReference type="AlphaFoldDB" id="A0A0D2HM13"/>
<keyword evidence="2" id="KW-0479">Metal-binding</keyword>
<protein>
    <submittedName>
        <fullName evidence="6">Creatinine amidohydrolase</fullName>
    </submittedName>
</protein>
<comment type="caution">
    <text evidence="6">The sequence shown here is derived from an EMBL/GenBank/DDBJ whole genome shotgun (WGS) entry which is preliminary data.</text>
</comment>
<evidence type="ECO:0000256" key="4">
    <source>
        <dbReference type="ARBA" id="ARBA00022833"/>
    </source>
</evidence>
<name>A0A0D2HM13_9BACT</name>
<reference evidence="6 7" key="1">
    <citation type="submission" date="2013-11" db="EMBL/GenBank/DDBJ databases">
        <title>Metagenomic analysis of a methanogenic consortium involved in long chain n-alkane degradation.</title>
        <authorList>
            <person name="Davidova I.A."/>
            <person name="Callaghan A.V."/>
            <person name="Wawrik B."/>
            <person name="Pruitt S."/>
            <person name="Marks C."/>
            <person name="Duncan K.E."/>
            <person name="Suflita J.M."/>
        </authorList>
    </citation>
    <scope>NUCLEOTIDE SEQUENCE [LARGE SCALE GENOMIC DNA]</scope>
    <source>
        <strain evidence="6 7">SPR</strain>
    </source>
</reference>
<dbReference type="PANTHER" id="PTHR35005:SF1">
    <property type="entry name" value="2-AMINO-5-FORMYLAMINO-6-RIBOSYLAMINOPYRIMIDIN-4(3H)-ONE 5'-MONOPHOSPHATE DEFORMYLASE"/>
    <property type="match status" value="1"/>
</dbReference>
<evidence type="ECO:0000313" key="6">
    <source>
        <dbReference type="EMBL" id="KIX11633.1"/>
    </source>
</evidence>
<dbReference type="PANTHER" id="PTHR35005">
    <property type="entry name" value="3-DEHYDRO-SCYLLO-INOSOSE HYDROLASE"/>
    <property type="match status" value="1"/>
</dbReference>
<dbReference type="InterPro" id="IPR024087">
    <property type="entry name" value="Creatininase-like_sf"/>
</dbReference>
<dbReference type="OrthoDB" id="9801445at2"/>
<dbReference type="Gene3D" id="3.40.50.10310">
    <property type="entry name" value="Creatininase"/>
    <property type="match status" value="1"/>
</dbReference>
<evidence type="ECO:0000256" key="3">
    <source>
        <dbReference type="ARBA" id="ARBA00022801"/>
    </source>
</evidence>
<dbReference type="STRING" id="1429043.X474_23135"/>
<dbReference type="InParanoid" id="A0A0D2HM13"/>
<dbReference type="GO" id="GO:0046872">
    <property type="term" value="F:metal ion binding"/>
    <property type="evidence" value="ECO:0007669"/>
    <property type="project" value="UniProtKB-KW"/>
</dbReference>
<evidence type="ECO:0000256" key="5">
    <source>
        <dbReference type="ARBA" id="ARBA00024029"/>
    </source>
</evidence>
<dbReference type="GO" id="GO:0009231">
    <property type="term" value="P:riboflavin biosynthetic process"/>
    <property type="evidence" value="ECO:0007669"/>
    <property type="project" value="TreeGrafter"/>
</dbReference>
<dbReference type="Proteomes" id="UP000032233">
    <property type="component" value="Unassembled WGS sequence"/>
</dbReference>
<dbReference type="PATRIC" id="fig|1429043.3.peg.4897"/>
<dbReference type="Pfam" id="PF02633">
    <property type="entry name" value="Creatininase"/>
    <property type="match status" value="1"/>
</dbReference>
<keyword evidence="4" id="KW-0862">Zinc</keyword>